<evidence type="ECO:0000313" key="1">
    <source>
        <dbReference type="EMBL" id="AMR77951.1"/>
    </source>
</evidence>
<dbReference type="EMBL" id="CP014844">
    <property type="protein sequence ID" value="AMR77951.1"/>
    <property type="molecule type" value="Genomic_DNA"/>
</dbReference>
<dbReference type="KEGG" id="cnan:A2G96_09470"/>
<dbReference type="Proteomes" id="UP000075238">
    <property type="component" value="Chromosome 1"/>
</dbReference>
<reference evidence="1 2" key="1">
    <citation type="submission" date="2016-03" db="EMBL/GenBank/DDBJ databases">
        <title>Complete genome sequence of a novel chlorpyrifos degrading bacterium, Cupriavidus nantongensis sp. X1.</title>
        <authorList>
            <person name="Fang L."/>
        </authorList>
    </citation>
    <scope>NUCLEOTIDE SEQUENCE [LARGE SCALE GENOMIC DNA]</scope>
    <source>
        <strain evidence="1 2">X1</strain>
    </source>
</reference>
<sequence>MNLKRAIAGGALVLAVALIGQFLGTMAGNADGERAKVRLEIVWPSLMSMPQEDRALLVGLAMSCRLERRQAEADEVVDCLRQAASSPDAMLPRGTDRASVPAQLNRLLAHQ</sequence>
<gene>
    <name evidence="1" type="ORF">A2G96_09470</name>
</gene>
<accession>A0A142JIN9</accession>
<dbReference type="AlphaFoldDB" id="A0A142JIN9"/>
<protein>
    <submittedName>
        <fullName evidence="1">Uncharacterized protein</fullName>
    </submittedName>
</protein>
<organism evidence="1 2">
    <name type="scientific">Cupriavidus nantongensis</name>
    <dbReference type="NCBI Taxonomy" id="1796606"/>
    <lineage>
        <taxon>Bacteria</taxon>
        <taxon>Pseudomonadati</taxon>
        <taxon>Pseudomonadota</taxon>
        <taxon>Betaproteobacteria</taxon>
        <taxon>Burkholderiales</taxon>
        <taxon>Burkholderiaceae</taxon>
        <taxon>Cupriavidus</taxon>
    </lineage>
</organism>
<name>A0A142JIN9_9BURK</name>
<evidence type="ECO:0000313" key="2">
    <source>
        <dbReference type="Proteomes" id="UP000075238"/>
    </source>
</evidence>
<dbReference type="OrthoDB" id="9035051at2"/>
<keyword evidence="2" id="KW-1185">Reference proteome</keyword>
<dbReference type="RefSeq" id="WP_062798688.1">
    <property type="nucleotide sequence ID" value="NZ_CP014844.1"/>
</dbReference>
<proteinExistence type="predicted"/>